<keyword evidence="3" id="KW-1185">Reference proteome</keyword>
<organism evidence="2 3">
    <name type="scientific">Aspergillus avenaceus</name>
    <dbReference type="NCBI Taxonomy" id="36643"/>
    <lineage>
        <taxon>Eukaryota</taxon>
        <taxon>Fungi</taxon>
        <taxon>Dikarya</taxon>
        <taxon>Ascomycota</taxon>
        <taxon>Pezizomycotina</taxon>
        <taxon>Eurotiomycetes</taxon>
        <taxon>Eurotiomycetidae</taxon>
        <taxon>Eurotiales</taxon>
        <taxon>Aspergillaceae</taxon>
        <taxon>Aspergillus</taxon>
        <taxon>Aspergillus subgen. Circumdati</taxon>
    </lineage>
</organism>
<accession>A0A5N6TIQ0</accession>
<evidence type="ECO:0000313" key="3">
    <source>
        <dbReference type="Proteomes" id="UP000325780"/>
    </source>
</evidence>
<dbReference type="AlphaFoldDB" id="A0A5N6TIQ0"/>
<proteinExistence type="predicted"/>
<keyword evidence="1" id="KW-0472">Membrane</keyword>
<gene>
    <name evidence="2" type="ORF">BDV25DRAFT_144140</name>
</gene>
<evidence type="ECO:0000256" key="1">
    <source>
        <dbReference type="SAM" id="Phobius"/>
    </source>
</evidence>
<dbReference type="Proteomes" id="UP000325780">
    <property type="component" value="Unassembled WGS sequence"/>
</dbReference>
<feature type="transmembrane region" description="Helical" evidence="1">
    <location>
        <begin position="6"/>
        <end position="26"/>
    </location>
</feature>
<dbReference type="EMBL" id="ML742296">
    <property type="protein sequence ID" value="KAE8145981.1"/>
    <property type="molecule type" value="Genomic_DNA"/>
</dbReference>
<protein>
    <submittedName>
        <fullName evidence="2">Uncharacterized protein</fullName>
    </submittedName>
</protein>
<keyword evidence="1" id="KW-0812">Transmembrane</keyword>
<evidence type="ECO:0000313" key="2">
    <source>
        <dbReference type="EMBL" id="KAE8145981.1"/>
    </source>
</evidence>
<keyword evidence="1" id="KW-1133">Transmembrane helix</keyword>
<sequence>MDELTYIFTGLFIIFALLLLSPNHLITNNNISNADTADTTTNDPTTANDHQKQIGYRLIEHDYIAVRNSFTEHNLTSLRDPDCIFPVYFWSHDKYKERIWEQFIISCRANVEIVQRYPTLLDHFPITYAETPYYGAPGVFMIRLRRFPGMQERHAWDQLQRALRDEPLLSEMRRWIRPGPGGDWYCPPFEDPLPIRGRSATV</sequence>
<name>A0A5N6TIQ0_ASPAV</name>
<reference evidence="2 3" key="1">
    <citation type="submission" date="2019-04" db="EMBL/GenBank/DDBJ databases">
        <title>Friends and foes A comparative genomics study of 23 Aspergillus species from section Flavi.</title>
        <authorList>
            <consortium name="DOE Joint Genome Institute"/>
            <person name="Kjaerbolling I."/>
            <person name="Vesth T."/>
            <person name="Frisvad J.C."/>
            <person name="Nybo J.L."/>
            <person name="Theobald S."/>
            <person name="Kildgaard S."/>
            <person name="Isbrandt T."/>
            <person name="Kuo A."/>
            <person name="Sato A."/>
            <person name="Lyhne E.K."/>
            <person name="Kogle M.E."/>
            <person name="Wiebenga A."/>
            <person name="Kun R.S."/>
            <person name="Lubbers R.J."/>
            <person name="Makela M.R."/>
            <person name="Barry K."/>
            <person name="Chovatia M."/>
            <person name="Clum A."/>
            <person name="Daum C."/>
            <person name="Haridas S."/>
            <person name="He G."/>
            <person name="LaButti K."/>
            <person name="Lipzen A."/>
            <person name="Mondo S."/>
            <person name="Riley R."/>
            <person name="Salamov A."/>
            <person name="Simmons B.A."/>
            <person name="Magnuson J.K."/>
            <person name="Henrissat B."/>
            <person name="Mortensen U.H."/>
            <person name="Larsen T.O."/>
            <person name="Devries R.P."/>
            <person name="Grigoriev I.V."/>
            <person name="Machida M."/>
            <person name="Baker S.E."/>
            <person name="Andersen M.R."/>
        </authorList>
    </citation>
    <scope>NUCLEOTIDE SEQUENCE [LARGE SCALE GENOMIC DNA]</scope>
    <source>
        <strain evidence="2 3">IBT 18842</strain>
    </source>
</reference>